<dbReference type="Pfam" id="PF00356">
    <property type="entry name" value="LacI"/>
    <property type="match status" value="1"/>
</dbReference>
<dbReference type="InterPro" id="IPR010982">
    <property type="entry name" value="Lambda_DNA-bd_dom_sf"/>
</dbReference>
<evidence type="ECO:0000256" key="2">
    <source>
        <dbReference type="ARBA" id="ARBA00023015"/>
    </source>
</evidence>
<keyword evidence="2" id="KW-0805">Transcription regulation</keyword>
<dbReference type="EMBL" id="JACJHX010000007">
    <property type="protein sequence ID" value="MBA9027414.1"/>
    <property type="molecule type" value="Genomic_DNA"/>
</dbReference>
<feature type="domain" description="HTH lacI-type" evidence="5">
    <location>
        <begin position="4"/>
        <end position="59"/>
    </location>
</feature>
<sequence length="336" mass="37787">MKRITITDVAKLACVSKSTVSQYLNKRYDYMGETTKLRIENAISQLGYQPNIVARSLKQKRSSTIGVIVANILHSFSTKVIRAIEDTCNENDFHVIVCNADDDPVKEEKYIQMLLAKQIDGMAIFPTGGNLALYDSMVKMNYPVVFLDRMIEGVNIDAFLLDNENASNLAVKHLVDRGHTRIGVVTPSIERMVTPRVERLEGFKKALKVHGLPVTNEYIKSMGVDKLQSGLKEMFSLCEKPTALVASNDLTLFEVLKFVKENGLNIPEEIEVVGFDDIPFATVLEPSLSFLSQPAFEMGNKAAERLLEKIEKRDVLFESEIHRFQPTLFQGQLPKN</sequence>
<keyword evidence="1" id="KW-0678">Repressor</keyword>
<dbReference type="CDD" id="cd19977">
    <property type="entry name" value="PBP1_EndR-like"/>
    <property type="match status" value="1"/>
</dbReference>
<gene>
    <name evidence="6" type="ORF">HNP81_002704</name>
</gene>
<proteinExistence type="predicted"/>
<dbReference type="SMART" id="SM00354">
    <property type="entry name" value="HTH_LACI"/>
    <property type="match status" value="1"/>
</dbReference>
<evidence type="ECO:0000259" key="5">
    <source>
        <dbReference type="PROSITE" id="PS50932"/>
    </source>
</evidence>
<name>A0ABR6CR33_9BACI</name>
<evidence type="ECO:0000313" key="6">
    <source>
        <dbReference type="EMBL" id="MBA9027414.1"/>
    </source>
</evidence>
<evidence type="ECO:0000256" key="3">
    <source>
        <dbReference type="ARBA" id="ARBA00023125"/>
    </source>
</evidence>
<dbReference type="InterPro" id="IPR001761">
    <property type="entry name" value="Peripla_BP/Lac1_sug-bd_dom"/>
</dbReference>
<dbReference type="SUPFAM" id="SSF53822">
    <property type="entry name" value="Periplasmic binding protein-like I"/>
    <property type="match status" value="1"/>
</dbReference>
<dbReference type="PANTHER" id="PTHR30146">
    <property type="entry name" value="LACI-RELATED TRANSCRIPTIONAL REPRESSOR"/>
    <property type="match status" value="1"/>
</dbReference>
<dbReference type="RefSeq" id="WP_028391763.1">
    <property type="nucleotide sequence ID" value="NZ_JACJHX010000007.1"/>
</dbReference>
<dbReference type="SUPFAM" id="SSF47413">
    <property type="entry name" value="lambda repressor-like DNA-binding domains"/>
    <property type="match status" value="1"/>
</dbReference>
<dbReference type="PROSITE" id="PS50932">
    <property type="entry name" value="HTH_LACI_2"/>
    <property type="match status" value="1"/>
</dbReference>
<dbReference type="Gene3D" id="1.10.260.40">
    <property type="entry name" value="lambda repressor-like DNA-binding domains"/>
    <property type="match status" value="1"/>
</dbReference>
<dbReference type="Pfam" id="PF00532">
    <property type="entry name" value="Peripla_BP_1"/>
    <property type="match status" value="1"/>
</dbReference>
<dbReference type="CDD" id="cd01392">
    <property type="entry name" value="HTH_LacI"/>
    <property type="match status" value="1"/>
</dbReference>
<evidence type="ECO:0000256" key="1">
    <source>
        <dbReference type="ARBA" id="ARBA00022491"/>
    </source>
</evidence>
<dbReference type="InterPro" id="IPR000843">
    <property type="entry name" value="HTH_LacI"/>
</dbReference>
<organism evidence="6 7">
    <name type="scientific">Peribacillus huizhouensis</name>
    <dbReference type="NCBI Taxonomy" id="1501239"/>
    <lineage>
        <taxon>Bacteria</taxon>
        <taxon>Bacillati</taxon>
        <taxon>Bacillota</taxon>
        <taxon>Bacilli</taxon>
        <taxon>Bacillales</taxon>
        <taxon>Bacillaceae</taxon>
        <taxon>Peribacillus</taxon>
    </lineage>
</organism>
<dbReference type="Gene3D" id="3.40.50.2300">
    <property type="match status" value="2"/>
</dbReference>
<evidence type="ECO:0000256" key="4">
    <source>
        <dbReference type="ARBA" id="ARBA00023163"/>
    </source>
</evidence>
<dbReference type="PANTHER" id="PTHR30146:SF148">
    <property type="entry name" value="HTH-TYPE TRANSCRIPTIONAL REPRESSOR PURR-RELATED"/>
    <property type="match status" value="1"/>
</dbReference>
<dbReference type="InterPro" id="IPR028082">
    <property type="entry name" value="Peripla_BP_I"/>
</dbReference>
<evidence type="ECO:0000313" key="7">
    <source>
        <dbReference type="Proteomes" id="UP000626697"/>
    </source>
</evidence>
<accession>A0ABR6CR33</accession>
<keyword evidence="3" id="KW-0238">DNA-binding</keyword>
<dbReference type="PROSITE" id="PS00356">
    <property type="entry name" value="HTH_LACI_1"/>
    <property type="match status" value="1"/>
</dbReference>
<protein>
    <submittedName>
        <fullName evidence="6">LacI family kdg operon repressor</fullName>
    </submittedName>
</protein>
<keyword evidence="7" id="KW-1185">Reference proteome</keyword>
<keyword evidence="4" id="KW-0804">Transcription</keyword>
<dbReference type="Proteomes" id="UP000626697">
    <property type="component" value="Unassembled WGS sequence"/>
</dbReference>
<comment type="caution">
    <text evidence="6">The sequence shown here is derived from an EMBL/GenBank/DDBJ whole genome shotgun (WGS) entry which is preliminary data.</text>
</comment>
<reference evidence="6 7" key="1">
    <citation type="submission" date="2020-08" db="EMBL/GenBank/DDBJ databases">
        <title>Genomic Encyclopedia of Type Strains, Phase IV (KMG-IV): sequencing the most valuable type-strain genomes for metagenomic binning, comparative biology and taxonomic classification.</title>
        <authorList>
            <person name="Goeker M."/>
        </authorList>
    </citation>
    <scope>NUCLEOTIDE SEQUENCE [LARGE SCALE GENOMIC DNA]</scope>
    <source>
        <strain evidence="6 7">DSM 105481</strain>
    </source>
</reference>